<dbReference type="InterPro" id="IPR045372">
    <property type="entry name" value="YidB"/>
</dbReference>
<sequence>MVSNALKALLGVLAVAGYQNRDKIGELLKGLRNPPQPGPDGQPQGGGLGDLLGGLAGGGQTGTGGLGGLGGLFGGGAAAGGGLAGSLGELLQQFQEKGHGETANSWVQPGENKPVDNRDLSEVLGPEVLNDLSARTGLSPQEILSRLSRELPTAVDDLTPNGQLPSDDDDETNAPGSVPPVKPQMI</sequence>
<evidence type="ECO:0008006" key="4">
    <source>
        <dbReference type="Google" id="ProtNLM"/>
    </source>
</evidence>
<name>A0A2A6M6H9_RHIFR</name>
<evidence type="ECO:0000256" key="1">
    <source>
        <dbReference type="SAM" id="MobiDB-lite"/>
    </source>
</evidence>
<dbReference type="Proteomes" id="UP000220353">
    <property type="component" value="Unassembled WGS sequence"/>
</dbReference>
<dbReference type="AlphaFoldDB" id="A0A2A6M6H9"/>
<dbReference type="RefSeq" id="WP_097586415.1">
    <property type="nucleotide sequence ID" value="NZ_NWTC01000001.1"/>
</dbReference>
<organism evidence="2 3">
    <name type="scientific">Rhizobium fredii</name>
    <name type="common">Sinorhizobium fredii</name>
    <dbReference type="NCBI Taxonomy" id="380"/>
    <lineage>
        <taxon>Bacteria</taxon>
        <taxon>Pseudomonadati</taxon>
        <taxon>Pseudomonadota</taxon>
        <taxon>Alphaproteobacteria</taxon>
        <taxon>Hyphomicrobiales</taxon>
        <taxon>Rhizobiaceae</taxon>
        <taxon>Sinorhizobium/Ensifer group</taxon>
        <taxon>Sinorhizobium</taxon>
    </lineage>
</organism>
<feature type="region of interest" description="Disordered" evidence="1">
    <location>
        <begin position="96"/>
        <end position="116"/>
    </location>
</feature>
<dbReference type="EMBL" id="NWTC01000001">
    <property type="protein sequence ID" value="PDT50218.1"/>
    <property type="molecule type" value="Genomic_DNA"/>
</dbReference>
<dbReference type="SUPFAM" id="SSF140804">
    <property type="entry name" value="YidB-like"/>
    <property type="match status" value="1"/>
</dbReference>
<evidence type="ECO:0000313" key="2">
    <source>
        <dbReference type="EMBL" id="PDT50218.1"/>
    </source>
</evidence>
<feature type="compositionally biased region" description="Pro residues" evidence="1">
    <location>
        <begin position="177"/>
        <end position="186"/>
    </location>
</feature>
<feature type="region of interest" description="Disordered" evidence="1">
    <location>
        <begin position="151"/>
        <end position="186"/>
    </location>
</feature>
<evidence type="ECO:0000313" key="3">
    <source>
        <dbReference type="Proteomes" id="UP000220353"/>
    </source>
</evidence>
<dbReference type="Pfam" id="PF20159">
    <property type="entry name" value="YidB"/>
    <property type="match status" value="1"/>
</dbReference>
<gene>
    <name evidence="2" type="ORF">CO661_00720</name>
</gene>
<feature type="compositionally biased region" description="Gly residues" evidence="1">
    <location>
        <begin position="43"/>
        <end position="54"/>
    </location>
</feature>
<dbReference type="InterPro" id="IPR027405">
    <property type="entry name" value="YidB-like"/>
</dbReference>
<feature type="region of interest" description="Disordered" evidence="1">
    <location>
        <begin position="28"/>
        <end position="54"/>
    </location>
</feature>
<accession>A0A2A6M6H9</accession>
<comment type="caution">
    <text evidence="2">The sequence shown here is derived from an EMBL/GenBank/DDBJ whole genome shotgun (WGS) entry which is preliminary data.</text>
</comment>
<reference evidence="2 3" key="1">
    <citation type="submission" date="2017-09" db="EMBL/GenBank/DDBJ databases">
        <title>Comparative genomics of rhizobia isolated from Phaseolus vulgaris in China.</title>
        <authorList>
            <person name="Tong W."/>
        </authorList>
    </citation>
    <scope>NUCLEOTIDE SEQUENCE [LARGE SCALE GENOMIC DNA]</scope>
    <source>
        <strain evidence="2 3">PCH1</strain>
    </source>
</reference>
<protein>
    <recommendedName>
        <fullName evidence="4">DUF937 domain-containing protein</fullName>
    </recommendedName>
</protein>
<dbReference type="Gene3D" id="1.10.10.690">
    <property type="entry name" value="YidB-like"/>
    <property type="match status" value="1"/>
</dbReference>
<proteinExistence type="predicted"/>